<dbReference type="SMART" id="SM00860">
    <property type="entry name" value="SMI1_KNR4"/>
    <property type="match status" value="1"/>
</dbReference>
<organism evidence="2 3">
    <name type="scientific">Marinobacter daepoensis</name>
    <dbReference type="NCBI Taxonomy" id="262077"/>
    <lineage>
        <taxon>Bacteria</taxon>
        <taxon>Pseudomonadati</taxon>
        <taxon>Pseudomonadota</taxon>
        <taxon>Gammaproteobacteria</taxon>
        <taxon>Pseudomonadales</taxon>
        <taxon>Marinobacteraceae</taxon>
        <taxon>Marinobacter</taxon>
    </lineage>
</organism>
<evidence type="ECO:0000313" key="3">
    <source>
        <dbReference type="Proteomes" id="UP000664344"/>
    </source>
</evidence>
<dbReference type="InterPro" id="IPR037883">
    <property type="entry name" value="Knr4/Smi1-like_sf"/>
</dbReference>
<dbReference type="Pfam" id="PF09346">
    <property type="entry name" value="SMI1_KNR4"/>
    <property type="match status" value="1"/>
</dbReference>
<gene>
    <name evidence="2" type="ORF">JYP53_07865</name>
</gene>
<evidence type="ECO:0000313" key="2">
    <source>
        <dbReference type="EMBL" id="MBN7769812.1"/>
    </source>
</evidence>
<feature type="domain" description="Knr4/Smi1-like" evidence="1">
    <location>
        <begin position="32"/>
        <end position="173"/>
    </location>
</feature>
<evidence type="ECO:0000259" key="1">
    <source>
        <dbReference type="SMART" id="SM00860"/>
    </source>
</evidence>
<dbReference type="SUPFAM" id="SSF160631">
    <property type="entry name" value="SMI1/KNR4-like"/>
    <property type="match status" value="1"/>
</dbReference>
<dbReference type="InterPro" id="IPR018958">
    <property type="entry name" value="Knr4/Smi1-like_dom"/>
</dbReference>
<comment type="caution">
    <text evidence="2">The sequence shown here is derived from an EMBL/GenBank/DDBJ whole genome shotgun (WGS) entry which is preliminary data.</text>
</comment>
<dbReference type="Proteomes" id="UP000664344">
    <property type="component" value="Unassembled WGS sequence"/>
</dbReference>
<proteinExistence type="predicted"/>
<name>A0ABS3BGI6_9GAMM</name>
<reference evidence="2 3" key="1">
    <citation type="submission" date="2021-02" db="EMBL/GenBank/DDBJ databases">
        <title>PHA producing bacteria isolated from coastal sediment in Guangdong, Shenzhen.</title>
        <authorList>
            <person name="Zheng W."/>
            <person name="Yu S."/>
            <person name="Huang Y."/>
        </authorList>
    </citation>
    <scope>NUCLEOTIDE SEQUENCE [LARGE SCALE GENOMIC DNA]</scope>
    <source>
        <strain evidence="2 3">TN21-5</strain>
    </source>
</reference>
<dbReference type="Gene3D" id="3.40.1580.10">
    <property type="entry name" value="SMI1/KNR4-like"/>
    <property type="match status" value="1"/>
</dbReference>
<sequence>MEYSEVIENWKLFSVGVKEIGGEVHTLSIEEPATEDEVATVESKLGFEIPRSLKEVLLVFSKKVEFRWFLPDNYKMEGELSQIFSGDRHWSLEWLVKFNENKNELRDEIFPNKNDPYDLVWHDKLAFHEVGNGDYLAIDLSRAGQEPVVYLSHDFGDGHGVEMAKNFKEFVFLSSRLGCVGAEDWQWLPFLVEGVPFINPDSENAIRFREALRVKV</sequence>
<dbReference type="RefSeq" id="WP_206557200.1">
    <property type="nucleotide sequence ID" value="NZ_JAFKDB010000008.1"/>
</dbReference>
<accession>A0ABS3BGI6</accession>
<keyword evidence="3" id="KW-1185">Reference proteome</keyword>
<protein>
    <submittedName>
        <fullName evidence="2">SMI1/KNR4 family protein</fullName>
    </submittedName>
</protein>
<dbReference type="EMBL" id="JAFKDB010000008">
    <property type="protein sequence ID" value="MBN7769812.1"/>
    <property type="molecule type" value="Genomic_DNA"/>
</dbReference>